<keyword evidence="6" id="KW-1185">Reference proteome</keyword>
<dbReference type="InterPro" id="IPR025991">
    <property type="entry name" value="Chemoreceptor_zinc-bind_dom"/>
</dbReference>
<dbReference type="PRINTS" id="PR00260">
    <property type="entry name" value="CHEMTRNSDUCR"/>
</dbReference>
<proteinExistence type="inferred from homology"/>
<evidence type="ECO:0000256" key="2">
    <source>
        <dbReference type="ARBA" id="ARBA00029447"/>
    </source>
</evidence>
<dbReference type="EMBL" id="JAACYA010000002">
    <property type="protein sequence ID" value="MBK3332609.1"/>
    <property type="molecule type" value="Genomic_DNA"/>
</dbReference>
<evidence type="ECO:0000256" key="1">
    <source>
        <dbReference type="ARBA" id="ARBA00023224"/>
    </source>
</evidence>
<evidence type="ECO:0000313" key="5">
    <source>
        <dbReference type="EMBL" id="MBK3332609.1"/>
    </source>
</evidence>
<dbReference type="Gene3D" id="1.20.120.30">
    <property type="entry name" value="Aspartate receptor, ligand-binding domain"/>
    <property type="match status" value="1"/>
</dbReference>
<reference evidence="5 6" key="1">
    <citation type="journal article" date="2021" name="Syst. Appl. Microbiol.">
        <title>Persephonella atlantica sp. nov.: How to adapt to physico-chemical gradients in high temperature hydrothermal habitats.</title>
        <authorList>
            <person name="Francois D.X."/>
            <person name="Godfroy A."/>
            <person name="Mathien C."/>
            <person name="Aube J."/>
            <person name="Cathalot C."/>
            <person name="Lesongeur F."/>
            <person name="L'Haridon S."/>
            <person name="Philippon X."/>
            <person name="Roussel E.G."/>
        </authorList>
    </citation>
    <scope>NUCLEOTIDE SEQUENCE [LARGE SCALE GENOMIC DNA]</scope>
    <source>
        <strain evidence="5 6">MO1340</strain>
    </source>
</reference>
<comment type="similarity">
    <text evidence="2">Belongs to the methyl-accepting chemotaxis (MCP) protein family.</text>
</comment>
<dbReference type="Pfam" id="PF13682">
    <property type="entry name" value="CZB"/>
    <property type="match status" value="1"/>
</dbReference>
<gene>
    <name evidence="5" type="ORF">GWK41_05975</name>
</gene>
<dbReference type="PANTHER" id="PTHR32089:SF112">
    <property type="entry name" value="LYSOZYME-LIKE PROTEIN-RELATED"/>
    <property type="match status" value="1"/>
</dbReference>
<dbReference type="PROSITE" id="PS50111">
    <property type="entry name" value="CHEMOTAXIS_TRANSDUC_2"/>
    <property type="match status" value="1"/>
</dbReference>
<keyword evidence="1 3" id="KW-0807">Transducer</keyword>
<comment type="caution">
    <text evidence="5">The sequence shown here is derived from an EMBL/GenBank/DDBJ whole genome shotgun (WGS) entry which is preliminary data.</text>
</comment>
<evidence type="ECO:0000256" key="3">
    <source>
        <dbReference type="PROSITE-ProRule" id="PRU00284"/>
    </source>
</evidence>
<dbReference type="SUPFAM" id="SSF58104">
    <property type="entry name" value="Methyl-accepting chemotaxis protein (MCP) signaling domain"/>
    <property type="match status" value="1"/>
</dbReference>
<feature type="domain" description="Methyl-accepting transducer" evidence="4">
    <location>
        <begin position="173"/>
        <end position="273"/>
    </location>
</feature>
<accession>A0ABS1GI42</accession>
<dbReference type="Proteomes" id="UP000772812">
    <property type="component" value="Unassembled WGS sequence"/>
</dbReference>
<evidence type="ECO:0000259" key="4">
    <source>
        <dbReference type="PROSITE" id="PS50111"/>
    </source>
</evidence>
<dbReference type="Pfam" id="PF00015">
    <property type="entry name" value="MCPsignal"/>
    <property type="match status" value="1"/>
</dbReference>
<dbReference type="InterPro" id="IPR004089">
    <property type="entry name" value="MCPsignal_dom"/>
</dbReference>
<sequence>MLFFGKKKQETKEKEFFTEKKIPEKKEEYKKEKDTDNVLDNIDAGIVIFSGGEIHTDRKAREIMEDLSIKADELHKIATDKDILEVRNRYYQITEKKEGGTAVYYFNEITLPKRIIDDVVCVLAEDIALTIYNIGKTKFLSDILNVYTKIKFKGILDDLLAESQGLQSLNSFINEVKEKVEDSRKVLNIIQNISEQTNLLSLNAAIEAARAGEVGRGFSVVADEIRQLASKTSQNADEIRRIIETIVKSVNETSSTANRTSENLISLIEQFKDEFKKLHSSIEMLNGFASEAIEEQLESWSNVLKSQEIYPDKKFQLYLSLLHKIVDHSVYMKNLADVVSGKISWIPPDYTECALGKWYYSTGEDEIKKISESSYEMFKGIEQPHREFHLTGNSFIENFKNKKIESAINDGMKLINQSAEVVLSIQKLAENIRVCKVKI</sequence>
<dbReference type="SMART" id="SM00283">
    <property type="entry name" value="MA"/>
    <property type="match status" value="1"/>
</dbReference>
<dbReference type="InterPro" id="IPR004090">
    <property type="entry name" value="Chemotax_Me-accpt_rcpt"/>
</dbReference>
<name>A0ABS1GI42_9AQUI</name>
<protein>
    <recommendedName>
        <fullName evidence="4">Methyl-accepting transducer domain-containing protein</fullName>
    </recommendedName>
</protein>
<organism evidence="5 6">
    <name type="scientific">Persephonella atlantica</name>
    <dbReference type="NCBI Taxonomy" id="2699429"/>
    <lineage>
        <taxon>Bacteria</taxon>
        <taxon>Pseudomonadati</taxon>
        <taxon>Aquificota</taxon>
        <taxon>Aquificia</taxon>
        <taxon>Aquificales</taxon>
        <taxon>Hydrogenothermaceae</taxon>
        <taxon>Persephonella</taxon>
    </lineage>
</organism>
<dbReference type="PANTHER" id="PTHR32089">
    <property type="entry name" value="METHYL-ACCEPTING CHEMOTAXIS PROTEIN MCPB"/>
    <property type="match status" value="1"/>
</dbReference>
<dbReference type="Gene3D" id="1.10.287.950">
    <property type="entry name" value="Methyl-accepting chemotaxis protein"/>
    <property type="match status" value="1"/>
</dbReference>
<evidence type="ECO:0000313" key="6">
    <source>
        <dbReference type="Proteomes" id="UP000772812"/>
    </source>
</evidence>